<sequence>MSRSVAAKHFGAALGRWPKDPLRPERQLQDVLSKRLETGAGVDLRQANALYSLLDNRYQHRYRITENYMLKPKSKPTYYDDLIKDLDAAPTRTIWHRLMMRISGMFRLQ</sequence>
<dbReference type="EMBL" id="CP034207">
    <property type="protein sequence ID" value="QBZ60659.1"/>
    <property type="molecule type" value="Genomic_DNA"/>
</dbReference>
<proteinExistence type="predicted"/>
<protein>
    <submittedName>
        <fullName evidence="1">Uncharacterized protein</fullName>
    </submittedName>
</protein>
<name>A0A4P7NFJ4_PYROR</name>
<dbReference type="PANTHER" id="PTHR28250:SF1">
    <property type="entry name" value="CYTOCHROME B PRE-MRNA-PROCESSING PROTEIN 6"/>
    <property type="match status" value="1"/>
</dbReference>
<dbReference type="GO" id="GO:0034551">
    <property type="term" value="P:mitochondrial respiratory chain complex III assembly"/>
    <property type="evidence" value="ECO:0007669"/>
    <property type="project" value="TreeGrafter"/>
</dbReference>
<accession>A0A4P7NFJ4</accession>
<dbReference type="GO" id="GO:0061671">
    <property type="term" value="C:Cbp3p-Cbp6 complex"/>
    <property type="evidence" value="ECO:0007669"/>
    <property type="project" value="InterPro"/>
</dbReference>
<reference evidence="1 2" key="1">
    <citation type="journal article" date="2019" name="Mol. Biol. Evol.">
        <title>Blast fungal genomes show frequent chromosomal changes, gene gains and losses, and effector gene turnover.</title>
        <authorList>
            <person name="Gomez Luciano L.B."/>
            <person name="Jason Tsai I."/>
            <person name="Chuma I."/>
            <person name="Tosa Y."/>
            <person name="Chen Y.H."/>
            <person name="Li J.Y."/>
            <person name="Li M.Y."/>
            <person name="Jade Lu M.Y."/>
            <person name="Nakayashiki H."/>
            <person name="Li W.H."/>
        </authorList>
    </citation>
    <scope>NUCLEOTIDE SEQUENCE [LARGE SCALE GENOMIC DNA]</scope>
    <source>
        <strain evidence="1">MZ5-1-6</strain>
    </source>
</reference>
<gene>
    <name evidence="1" type="ORF">PoMZ_07601</name>
</gene>
<dbReference type="GO" id="GO:0043022">
    <property type="term" value="F:ribosome binding"/>
    <property type="evidence" value="ECO:0007669"/>
    <property type="project" value="InterPro"/>
</dbReference>
<evidence type="ECO:0000313" key="1">
    <source>
        <dbReference type="EMBL" id="QBZ60659.1"/>
    </source>
</evidence>
<evidence type="ECO:0000313" key="2">
    <source>
        <dbReference type="Proteomes" id="UP000294847"/>
    </source>
</evidence>
<dbReference type="OMA" id="LKHWPTD"/>
<dbReference type="Proteomes" id="UP000294847">
    <property type="component" value="Chromosome 4"/>
</dbReference>
<dbReference type="PANTHER" id="PTHR28250">
    <property type="entry name" value="CYTOCHROME B PRE-MRNA-PROCESSING PROTEIN 6"/>
    <property type="match status" value="1"/>
</dbReference>
<dbReference type="VEuPathDB" id="FungiDB:M_BR32_EuGene_00035201"/>
<dbReference type="AlphaFoldDB" id="A0A4P7NFJ4"/>
<organism evidence="1 2">
    <name type="scientific">Pyricularia oryzae</name>
    <name type="common">Rice blast fungus</name>
    <name type="synonym">Magnaporthe oryzae</name>
    <dbReference type="NCBI Taxonomy" id="318829"/>
    <lineage>
        <taxon>Eukaryota</taxon>
        <taxon>Fungi</taxon>
        <taxon>Dikarya</taxon>
        <taxon>Ascomycota</taxon>
        <taxon>Pezizomycotina</taxon>
        <taxon>Sordariomycetes</taxon>
        <taxon>Sordariomycetidae</taxon>
        <taxon>Magnaporthales</taxon>
        <taxon>Pyriculariaceae</taxon>
        <taxon>Pyricularia</taxon>
    </lineage>
</organism>
<dbReference type="InterPro" id="IPR037653">
    <property type="entry name" value="Cbp6"/>
</dbReference>
<dbReference type="Pfam" id="PF20180">
    <property type="entry name" value="UQCC2_CBP6"/>
    <property type="match status" value="1"/>
</dbReference>